<organism evidence="1 2">
    <name type="scientific">Rubripirellula lacrimiformis</name>
    <dbReference type="NCBI Taxonomy" id="1930273"/>
    <lineage>
        <taxon>Bacteria</taxon>
        <taxon>Pseudomonadati</taxon>
        <taxon>Planctomycetota</taxon>
        <taxon>Planctomycetia</taxon>
        <taxon>Pirellulales</taxon>
        <taxon>Pirellulaceae</taxon>
        <taxon>Rubripirellula</taxon>
    </lineage>
</organism>
<accession>A0A517NB32</accession>
<evidence type="ECO:0000313" key="1">
    <source>
        <dbReference type="EMBL" id="QDT04349.1"/>
    </source>
</evidence>
<name>A0A517NB32_9BACT</name>
<dbReference type="AlphaFoldDB" id="A0A517NB32"/>
<gene>
    <name evidence="1" type="ORF">K227x_27400</name>
</gene>
<dbReference type="InterPro" id="IPR035093">
    <property type="entry name" value="RelE/ParE_toxin_dom_sf"/>
</dbReference>
<protein>
    <submittedName>
        <fullName evidence="1">Uncharacterized protein</fullName>
    </submittedName>
</protein>
<reference evidence="1 2" key="1">
    <citation type="submission" date="2019-02" db="EMBL/GenBank/DDBJ databases">
        <title>Deep-cultivation of Planctomycetes and their phenomic and genomic characterization uncovers novel biology.</title>
        <authorList>
            <person name="Wiegand S."/>
            <person name="Jogler M."/>
            <person name="Boedeker C."/>
            <person name="Pinto D."/>
            <person name="Vollmers J."/>
            <person name="Rivas-Marin E."/>
            <person name="Kohn T."/>
            <person name="Peeters S.H."/>
            <person name="Heuer A."/>
            <person name="Rast P."/>
            <person name="Oberbeckmann S."/>
            <person name="Bunk B."/>
            <person name="Jeske O."/>
            <person name="Meyerdierks A."/>
            <person name="Storesund J.E."/>
            <person name="Kallscheuer N."/>
            <person name="Luecker S."/>
            <person name="Lage O.M."/>
            <person name="Pohl T."/>
            <person name="Merkel B.J."/>
            <person name="Hornburger P."/>
            <person name="Mueller R.-W."/>
            <person name="Bruemmer F."/>
            <person name="Labrenz M."/>
            <person name="Spormann A.M."/>
            <person name="Op den Camp H."/>
            <person name="Overmann J."/>
            <person name="Amann R."/>
            <person name="Jetten M.S.M."/>
            <person name="Mascher T."/>
            <person name="Medema M.H."/>
            <person name="Devos D.P."/>
            <person name="Kaster A.-K."/>
            <person name="Ovreas L."/>
            <person name="Rohde M."/>
            <person name="Galperin M.Y."/>
            <person name="Jogler C."/>
        </authorList>
    </citation>
    <scope>NUCLEOTIDE SEQUENCE [LARGE SCALE GENOMIC DNA]</scope>
    <source>
        <strain evidence="1 2">K22_7</strain>
    </source>
</reference>
<dbReference type="EMBL" id="CP036525">
    <property type="protein sequence ID" value="QDT04349.1"/>
    <property type="molecule type" value="Genomic_DNA"/>
</dbReference>
<sequence>MTRCESMKVAKLPSGFRARNRTARSFRVLYKKLPKQSQELIRLTGPAFDANPLAKSFRHHELSANRRGKHKSDSFSVSISMDLRAIYAMSSDKETRIWYWVGTHSQYNIFTGIK</sequence>
<keyword evidence="2" id="KW-1185">Reference proteome</keyword>
<evidence type="ECO:0000313" key="2">
    <source>
        <dbReference type="Proteomes" id="UP000318538"/>
    </source>
</evidence>
<proteinExistence type="predicted"/>
<dbReference type="Gene3D" id="3.30.2310.20">
    <property type="entry name" value="RelE-like"/>
    <property type="match status" value="1"/>
</dbReference>
<dbReference type="Proteomes" id="UP000318538">
    <property type="component" value="Chromosome"/>
</dbReference>
<dbReference type="KEGG" id="rlc:K227x_27400"/>